<proteinExistence type="predicted"/>
<keyword evidence="1" id="KW-0732">Signal</keyword>
<dbReference type="Proteomes" id="UP001520878">
    <property type="component" value="Unassembled WGS sequence"/>
</dbReference>
<evidence type="ECO:0000256" key="1">
    <source>
        <dbReference type="SAM" id="SignalP"/>
    </source>
</evidence>
<reference evidence="2 3" key="1">
    <citation type="submission" date="2021-10" db="EMBL/GenBank/DDBJ databases">
        <title>Draft genome of Aestuariibacter halophilus JC2043.</title>
        <authorList>
            <person name="Emsley S.A."/>
            <person name="Pfannmuller K.M."/>
            <person name="Ushijima B."/>
            <person name="Saw J.H."/>
            <person name="Videau P."/>
        </authorList>
    </citation>
    <scope>NUCLEOTIDE SEQUENCE [LARGE SCALE GENOMIC DNA]</scope>
    <source>
        <strain evidence="2 3">JC2043</strain>
    </source>
</reference>
<comment type="caution">
    <text evidence="2">The sequence shown here is derived from an EMBL/GenBank/DDBJ whole genome shotgun (WGS) entry which is preliminary data.</text>
</comment>
<evidence type="ECO:0000313" key="3">
    <source>
        <dbReference type="Proteomes" id="UP001520878"/>
    </source>
</evidence>
<sequence length="106" mass="11309">MNRTFKYISSAACAGVLSAALVFQVSGLDASARCGCDGSVSYDNRLPASHPANRCALAASEEVSWVSWMSGRASNYQFHYLDLLELLTRSSDDQATPTPSQPSTGN</sequence>
<feature type="chain" id="PRO_5045487742" evidence="1">
    <location>
        <begin position="20"/>
        <end position="106"/>
    </location>
</feature>
<accession>A0ABS8G9X5</accession>
<evidence type="ECO:0000313" key="2">
    <source>
        <dbReference type="EMBL" id="MCC2617387.1"/>
    </source>
</evidence>
<dbReference type="EMBL" id="JAJEWP010000004">
    <property type="protein sequence ID" value="MCC2617387.1"/>
    <property type="molecule type" value="Genomic_DNA"/>
</dbReference>
<protein>
    <submittedName>
        <fullName evidence="2">Uncharacterized protein</fullName>
    </submittedName>
</protein>
<name>A0ABS8G9X5_9ALTE</name>
<keyword evidence="3" id="KW-1185">Reference proteome</keyword>
<organism evidence="2 3">
    <name type="scientific">Fluctibacter halophilus</name>
    <dbReference type="NCBI Taxonomy" id="226011"/>
    <lineage>
        <taxon>Bacteria</taxon>
        <taxon>Pseudomonadati</taxon>
        <taxon>Pseudomonadota</taxon>
        <taxon>Gammaproteobacteria</taxon>
        <taxon>Alteromonadales</taxon>
        <taxon>Alteromonadaceae</taxon>
        <taxon>Fluctibacter</taxon>
    </lineage>
</organism>
<feature type="signal peptide" evidence="1">
    <location>
        <begin position="1"/>
        <end position="19"/>
    </location>
</feature>
<dbReference type="RefSeq" id="WP_229161487.1">
    <property type="nucleotide sequence ID" value="NZ_JAJEWP010000004.1"/>
</dbReference>
<gene>
    <name evidence="2" type="ORF">LJ739_14135</name>
</gene>